<dbReference type="EMBL" id="BSXW01000229">
    <property type="protein sequence ID" value="GMF15719.1"/>
    <property type="molecule type" value="Genomic_DNA"/>
</dbReference>
<comment type="caution">
    <text evidence="2">The sequence shown here is derived from an EMBL/GenBank/DDBJ whole genome shotgun (WGS) entry which is preliminary data.</text>
</comment>
<evidence type="ECO:0000256" key="1">
    <source>
        <dbReference type="SAM" id="MobiDB-lite"/>
    </source>
</evidence>
<accession>A0A9W6TNA9</accession>
<evidence type="ECO:0000313" key="3">
    <source>
        <dbReference type="Proteomes" id="UP001165083"/>
    </source>
</evidence>
<feature type="region of interest" description="Disordered" evidence="1">
    <location>
        <begin position="276"/>
        <end position="319"/>
    </location>
</feature>
<dbReference type="OrthoDB" id="160980at2759"/>
<feature type="compositionally biased region" description="Basic and acidic residues" evidence="1">
    <location>
        <begin position="572"/>
        <end position="587"/>
    </location>
</feature>
<organism evidence="2 3">
    <name type="scientific">Phytophthora lilii</name>
    <dbReference type="NCBI Taxonomy" id="2077276"/>
    <lineage>
        <taxon>Eukaryota</taxon>
        <taxon>Sar</taxon>
        <taxon>Stramenopiles</taxon>
        <taxon>Oomycota</taxon>
        <taxon>Peronosporomycetes</taxon>
        <taxon>Peronosporales</taxon>
        <taxon>Peronosporaceae</taxon>
        <taxon>Phytophthora</taxon>
    </lineage>
</organism>
<evidence type="ECO:0000313" key="2">
    <source>
        <dbReference type="EMBL" id="GMF15719.1"/>
    </source>
</evidence>
<feature type="region of interest" description="Disordered" evidence="1">
    <location>
        <begin position="860"/>
        <end position="903"/>
    </location>
</feature>
<proteinExistence type="predicted"/>
<gene>
    <name evidence="2" type="ORF">Plil01_000546700</name>
</gene>
<feature type="region of interest" description="Disordered" evidence="1">
    <location>
        <begin position="377"/>
        <end position="407"/>
    </location>
</feature>
<feature type="region of interest" description="Disordered" evidence="1">
    <location>
        <begin position="572"/>
        <end position="643"/>
    </location>
</feature>
<feature type="compositionally biased region" description="Acidic residues" evidence="1">
    <location>
        <begin position="279"/>
        <end position="300"/>
    </location>
</feature>
<protein>
    <submittedName>
        <fullName evidence="2">Unnamed protein product</fullName>
    </submittedName>
</protein>
<dbReference type="Proteomes" id="UP001165083">
    <property type="component" value="Unassembled WGS sequence"/>
</dbReference>
<keyword evidence="3" id="KW-1185">Reference proteome</keyword>
<sequence length="1285" mass="143063">MRCRGILFKRQGPAATQLMGPLEGSVDASVEAAAVCRAVAFDMGVSLWRAEVALAVRKLLSLGRAFEVRYSLPGAALELRLEHLGLEVADLMKSHVFQVARLAQAPRFRMEFVDKVAGRAAANDPICTVEPDDYLVGVGAEDLLLCPRKLKQLEKDVAAAGAEVGVKQELTKSATKTLVLRFVRMGAAVRDDPRLGRTPGRMLRVFDELDAQCLQLTTRYEQLIKQDRIAVKRLLTAKKLLMYVKIMNAQLRTDMMEDRKFQFAYKFRKWYAGITSEEGQTDTEDTTKDNDEDMDGDQPVEVDMRPEQPDNDIHSSKPAAALNTTSILRRQSSTSGPSTVVPKKRVTFAMDITPESSSSGTSTVMSRNRGTIAVGIGPEHAGASERTPNRLEATPGPQPQQEGTTVAARPRTYGVDEGRAYLLALVGPNVDLVSTLQELAVAVQNVPLLQMSKDFILAAGLKVSLLLLHERPSGDPDNVVYDVVAYILEFPLICRRGSSLPSTKSEVVDALMLFLMDLIDQYEEGLKRDREEHIKNEFVPPKMEPTEPQDQEQSYEYSDMENYNEVDNVREHSASIETGGTREDELRSMGILRKRQYAPTPDEDCRDERGVPRPRLSYSVPDPETRPQYRRYSEQENGSVLAENTPSLFVEDRSGSEQNPDTPSRSADVVAKEKSDVYYELLMLLFRDRNKVVETVTAIVWDLNARSHTVSLSPSLMIHRTAIKQRNGLISCTLSTSEGVVEAYGEGSSIESAKNKATSTLINTLDAIIKTWEELLTTYNDRLAQTPTTLMAGNETQAKNRDKVQAVEKLVPPMYMYFIYVRKTLAISTACLNAKDAKRSANEKWRDILDLLNKMKSAAAPSCSSSSSASSSHTADTSVASRTATTNQARPLPPPTQVKKPNLILCSDDEMDDDDDDYDNYSDGGFDDDWDPSAIKTAPAPAVSELEAAFTNEMEKSYDEGSESGVTDDAKFRAAIRSLFTPADDLCAGINRLRASLKYRGAEHRTIVSNVQANIRMERLREGKFEVMVDVNDVIRFKASKMTKPDACHAAVDGMLAKLNKVRSIWAQLLHFLDVKSLSYVSLTESFQALKLSGIASVHLIDCGLDSKPLDGEDDKMDIDGEVPMTRNSVDWSCLIRIQDASDTSMYHEFPVDAFWCRNRDGMAPEEFPDARSIVATQIGTVGMERFETEVRNFHESTMAFFCLDSAYDHWKFVRQLVRYSDKRKHNSRALALALSPECPYNMYVIPPGASINSDHNSYWPEKALPRVGIDRKNVVGFVTKKKIG</sequence>
<feature type="compositionally biased region" description="Basic and acidic residues" evidence="1">
    <location>
        <begin position="623"/>
        <end position="634"/>
    </location>
</feature>
<name>A0A9W6TNA9_9STRA</name>
<feature type="compositionally biased region" description="Acidic residues" evidence="1">
    <location>
        <begin position="914"/>
        <end position="931"/>
    </location>
</feature>
<feature type="compositionally biased region" description="Basic and acidic residues" evidence="1">
    <location>
        <begin position="302"/>
        <end position="315"/>
    </location>
</feature>
<reference evidence="2" key="1">
    <citation type="submission" date="2023-04" db="EMBL/GenBank/DDBJ databases">
        <title>Phytophthora lilii NBRC 32176.</title>
        <authorList>
            <person name="Ichikawa N."/>
            <person name="Sato H."/>
            <person name="Tonouchi N."/>
        </authorList>
    </citation>
    <scope>NUCLEOTIDE SEQUENCE</scope>
    <source>
        <strain evidence="2">NBRC 32176</strain>
    </source>
</reference>
<feature type="compositionally biased region" description="Low complexity" evidence="1">
    <location>
        <begin position="860"/>
        <end position="881"/>
    </location>
</feature>
<feature type="region of interest" description="Disordered" evidence="1">
    <location>
        <begin position="914"/>
        <end position="933"/>
    </location>
</feature>